<evidence type="ECO:0000313" key="1">
    <source>
        <dbReference type="EMBL" id="KAF2074533.1"/>
    </source>
</evidence>
<dbReference type="Gene3D" id="3.40.30.10">
    <property type="entry name" value="Glutaredoxin"/>
    <property type="match status" value="1"/>
</dbReference>
<proteinExistence type="predicted"/>
<comment type="caution">
    <text evidence="1">The sequence shown here is derived from an EMBL/GenBank/DDBJ whole genome shotgun (WGS) entry which is preliminary data.</text>
</comment>
<evidence type="ECO:0008006" key="3">
    <source>
        <dbReference type="Google" id="ProtNLM"/>
    </source>
</evidence>
<dbReference type="AlphaFoldDB" id="A0A8J4V0K2"/>
<evidence type="ECO:0000313" key="2">
    <source>
        <dbReference type="Proteomes" id="UP000695562"/>
    </source>
</evidence>
<dbReference type="Pfam" id="PF00837">
    <property type="entry name" value="T4_deiodinase"/>
    <property type="match status" value="1"/>
</dbReference>
<name>A0A8J4V0K2_9MYCE</name>
<dbReference type="PANTHER" id="PTHR11781:SF22">
    <property type="entry name" value="TYPE I IODOTHYRONINE DEIODINASE"/>
    <property type="match status" value="1"/>
</dbReference>
<accession>A0A8J4V0K2</accession>
<organism evidence="1 2">
    <name type="scientific">Polysphondylium violaceum</name>
    <dbReference type="NCBI Taxonomy" id="133409"/>
    <lineage>
        <taxon>Eukaryota</taxon>
        <taxon>Amoebozoa</taxon>
        <taxon>Evosea</taxon>
        <taxon>Eumycetozoa</taxon>
        <taxon>Dictyostelia</taxon>
        <taxon>Dictyosteliales</taxon>
        <taxon>Dictyosteliaceae</taxon>
        <taxon>Polysphondylium</taxon>
    </lineage>
</organism>
<dbReference type="GO" id="GO:0004800">
    <property type="term" value="F:thyroxine 5'-deiodinase activity"/>
    <property type="evidence" value="ECO:0007669"/>
    <property type="project" value="InterPro"/>
</dbReference>
<dbReference type="OrthoDB" id="428577at2759"/>
<keyword evidence="2" id="KW-1185">Reference proteome</keyword>
<dbReference type="EMBL" id="AJWJ01000142">
    <property type="protein sequence ID" value="KAF2074533.1"/>
    <property type="molecule type" value="Genomic_DNA"/>
</dbReference>
<reference evidence="1" key="1">
    <citation type="submission" date="2020-01" db="EMBL/GenBank/DDBJ databases">
        <title>Development of genomics and gene disruption for Polysphondylium violaceum indicates a role for the polyketide synthase stlB in stalk morphogenesis.</title>
        <authorList>
            <person name="Narita B."/>
            <person name="Kawabe Y."/>
            <person name="Kin K."/>
            <person name="Saito T."/>
            <person name="Gibbs R."/>
            <person name="Kuspa A."/>
            <person name="Muzny D."/>
            <person name="Queller D."/>
            <person name="Richards S."/>
            <person name="Strassman J."/>
            <person name="Sucgang R."/>
            <person name="Worley K."/>
            <person name="Schaap P."/>
        </authorList>
    </citation>
    <scope>NUCLEOTIDE SEQUENCE</scope>
    <source>
        <strain evidence="1">QSvi11</strain>
    </source>
</reference>
<gene>
    <name evidence="1" type="ORF">CYY_004160</name>
</gene>
<protein>
    <recommendedName>
        <fullName evidence="3">Iodothyronine deiodinase</fullName>
    </recommendedName>
</protein>
<dbReference type="PANTHER" id="PTHR11781">
    <property type="entry name" value="IODOTHYRONINE DEIODINASE"/>
    <property type="match status" value="1"/>
</dbReference>
<sequence length="130" mass="15078">MSMLQGIMDQFKEHVDCYIVYLKEIHPADEWYIGGDEVSVCYKQPTTMQQRVNIVQALQEYAPFVKVPFLVDLMDNNFNIGYDAVPERLYVIENNKFSYIGGPGPFFFLPEDLVKYLYQRFPSSSSTPAQ</sequence>
<dbReference type="InterPro" id="IPR000643">
    <property type="entry name" value="Iodothyronine_deiodinase"/>
</dbReference>
<dbReference type="Proteomes" id="UP000695562">
    <property type="component" value="Unassembled WGS sequence"/>
</dbReference>